<organism evidence="2 3">
    <name type="scientific">Cronartium quercuum f. sp. fusiforme G11</name>
    <dbReference type="NCBI Taxonomy" id="708437"/>
    <lineage>
        <taxon>Eukaryota</taxon>
        <taxon>Fungi</taxon>
        <taxon>Dikarya</taxon>
        <taxon>Basidiomycota</taxon>
        <taxon>Pucciniomycotina</taxon>
        <taxon>Pucciniomycetes</taxon>
        <taxon>Pucciniales</taxon>
        <taxon>Coleosporiaceae</taxon>
        <taxon>Cronartium</taxon>
    </lineage>
</organism>
<evidence type="ECO:0000256" key="1">
    <source>
        <dbReference type="SAM" id="SignalP"/>
    </source>
</evidence>
<comment type="caution">
    <text evidence="2">The sequence shown here is derived from an EMBL/GenBank/DDBJ whole genome shotgun (WGS) entry which is preliminary data.</text>
</comment>
<dbReference type="AlphaFoldDB" id="A0A9P6TBS3"/>
<proteinExistence type="predicted"/>
<feature type="chain" id="PRO_5040125518" evidence="1">
    <location>
        <begin position="23"/>
        <end position="651"/>
    </location>
</feature>
<accession>A0A9P6TBS3</accession>
<protein>
    <submittedName>
        <fullName evidence="2">Uncharacterized protein</fullName>
    </submittedName>
</protein>
<evidence type="ECO:0000313" key="2">
    <source>
        <dbReference type="EMBL" id="KAG0144923.1"/>
    </source>
</evidence>
<feature type="signal peptide" evidence="1">
    <location>
        <begin position="1"/>
        <end position="22"/>
    </location>
</feature>
<dbReference type="EMBL" id="MU167286">
    <property type="protein sequence ID" value="KAG0144923.1"/>
    <property type="molecule type" value="Genomic_DNA"/>
</dbReference>
<reference evidence="2" key="1">
    <citation type="submission" date="2013-11" db="EMBL/GenBank/DDBJ databases">
        <title>Genome sequence of the fusiform rust pathogen reveals effectors for host alternation and coevolution with pine.</title>
        <authorList>
            <consortium name="DOE Joint Genome Institute"/>
            <person name="Smith K."/>
            <person name="Pendleton A."/>
            <person name="Kubisiak T."/>
            <person name="Anderson C."/>
            <person name="Salamov A."/>
            <person name="Aerts A."/>
            <person name="Riley R."/>
            <person name="Clum A."/>
            <person name="Lindquist E."/>
            <person name="Ence D."/>
            <person name="Campbell M."/>
            <person name="Kronenberg Z."/>
            <person name="Feau N."/>
            <person name="Dhillon B."/>
            <person name="Hamelin R."/>
            <person name="Burleigh J."/>
            <person name="Smith J."/>
            <person name="Yandell M."/>
            <person name="Nelson C."/>
            <person name="Grigoriev I."/>
            <person name="Davis J."/>
        </authorList>
    </citation>
    <scope>NUCLEOTIDE SEQUENCE</scope>
    <source>
        <strain evidence="2">G11</strain>
    </source>
</reference>
<keyword evidence="3" id="KW-1185">Reference proteome</keyword>
<gene>
    <name evidence="2" type="ORF">CROQUDRAFT_79395</name>
</gene>
<sequence length="651" mass="74605">MLPVLYLSYPLLFLLVVKSTRSAVGVELHDQKFSAVPAFLGGASDGSRIELSFGNFLPSSAKRSKELKEELFPLTKKFAVQEIEKEKTSWSTFLKNIQVIFDSLTSKLHSWRGEQALLQVAEAHQDLAGRMSKTDTRLENIARQIKSLPFVNLVSSDVSRSAHATAIGDIVDDGIDLLKNEDLPISSRLWVHQIIEWISHFYESEEPQLKIQKPYEAQLSRIQLERYLLQDTLLQERSYSQVVVTAGGSDGRFHNALVEVMERVSLLKELKDKAPILLKHTANKSLQDMFDALMVVKSIQEPAYEARADLLALIYESIHTSIDTAPQAEKHLSYEVLKHMLKFVPEHYPRYMKMRTRDGNFAREATRIELRIFINEVLSSKITKKLRDLFEPLQNFETLGEDTFKLMLQAALSHNLLDDQEHGKLYLAITSVCAQSNEMDNIFLEYLHTYPKYLERFATIWESIDAGMSFETVPTFSYEYQLFTRSPEFLEYAVRYLIVRPWVTSKNAHRKTLAKMAMKLSTAWYKRITNHDSVKVEDLLKAIKRDLTSANVGGTPTVVEGSKQLSRTESLSGIYSLQLYQLLAHVLRYLPGKVRIQYKNSIKKGTALWFNLQVLAQFTLGDSKDSREMLLLQTVCTDFSRWIQTQTPTNP</sequence>
<evidence type="ECO:0000313" key="3">
    <source>
        <dbReference type="Proteomes" id="UP000886653"/>
    </source>
</evidence>
<feature type="non-terminal residue" evidence="2">
    <location>
        <position position="1"/>
    </location>
</feature>
<dbReference type="Proteomes" id="UP000886653">
    <property type="component" value="Unassembled WGS sequence"/>
</dbReference>
<name>A0A9P6TBS3_9BASI</name>
<keyword evidence="1" id="KW-0732">Signal</keyword>